<evidence type="ECO:0000313" key="9">
    <source>
        <dbReference type="Proteomes" id="UP000322699"/>
    </source>
</evidence>
<dbReference type="EMBL" id="VRLW01000001">
    <property type="protein sequence ID" value="KAA1257619.1"/>
    <property type="molecule type" value="Genomic_DNA"/>
</dbReference>
<gene>
    <name evidence="2" type="ORF">LF1_01070</name>
    <name evidence="3" type="ORF">LF1_10120</name>
    <name evidence="4" type="ORF">LF1_26510</name>
    <name evidence="5" type="ORF">LF1_29490</name>
    <name evidence="6" type="ORF">LF1_33330</name>
    <name evidence="7" type="ORF">LF1_33920</name>
    <name evidence="8" type="ORF">LF1_50670</name>
</gene>
<dbReference type="EMBL" id="VRLW01000001">
    <property type="protein sequence ID" value="KAA1262502.1"/>
    <property type="molecule type" value="Genomic_DNA"/>
</dbReference>
<evidence type="ECO:0000313" key="3">
    <source>
        <dbReference type="EMBL" id="KAA1258492.1"/>
    </source>
</evidence>
<dbReference type="EMBL" id="VRLW01000001">
    <property type="protein sequence ID" value="KAA1258492.1"/>
    <property type="molecule type" value="Genomic_DNA"/>
</dbReference>
<keyword evidence="9" id="KW-1185">Reference proteome</keyword>
<dbReference type="OrthoDB" id="9939088at2"/>
<keyword evidence="1" id="KW-0175">Coiled coil</keyword>
<proteinExistence type="predicted"/>
<feature type="coiled-coil region" evidence="1">
    <location>
        <begin position="23"/>
        <end position="71"/>
    </location>
</feature>
<evidence type="ECO:0000256" key="1">
    <source>
        <dbReference type="SAM" id="Coils"/>
    </source>
</evidence>
<evidence type="ECO:0000313" key="8">
    <source>
        <dbReference type="EMBL" id="KAA1262502.1"/>
    </source>
</evidence>
<name>A0A5B1CKY9_9BACT</name>
<dbReference type="RefSeq" id="WP_068258495.1">
    <property type="nucleotide sequence ID" value="NZ_LWSK01000005.1"/>
</dbReference>
<evidence type="ECO:0000313" key="2">
    <source>
        <dbReference type="EMBL" id="KAA1257619.1"/>
    </source>
</evidence>
<comment type="caution">
    <text evidence="5">The sequence shown here is derived from an EMBL/GenBank/DDBJ whole genome shotgun (WGS) entry which is preliminary data.</text>
</comment>
<dbReference type="EMBL" id="VRLW01000001">
    <property type="protein sequence ID" value="KAA1260409.1"/>
    <property type="molecule type" value="Genomic_DNA"/>
</dbReference>
<dbReference type="AlphaFoldDB" id="A0A5B1CKY9"/>
<dbReference type="EMBL" id="VRLW01000001">
    <property type="protein sequence ID" value="KAA1260112.1"/>
    <property type="molecule type" value="Genomic_DNA"/>
</dbReference>
<dbReference type="EMBL" id="VRLW01000001">
    <property type="protein sequence ID" value="KAA1260791.1"/>
    <property type="molecule type" value="Genomic_DNA"/>
</dbReference>
<evidence type="ECO:0000313" key="4">
    <source>
        <dbReference type="EMBL" id="KAA1260112.1"/>
    </source>
</evidence>
<dbReference type="EMBL" id="VRLW01000001">
    <property type="protein sequence ID" value="KAA1260850.1"/>
    <property type="molecule type" value="Genomic_DNA"/>
</dbReference>
<evidence type="ECO:0000313" key="5">
    <source>
        <dbReference type="EMBL" id="KAA1260409.1"/>
    </source>
</evidence>
<evidence type="ECO:0000313" key="7">
    <source>
        <dbReference type="EMBL" id="KAA1260850.1"/>
    </source>
</evidence>
<evidence type="ECO:0000313" key="6">
    <source>
        <dbReference type="EMBL" id="KAA1260791.1"/>
    </source>
</evidence>
<reference evidence="5 9" key="1">
    <citation type="submission" date="2019-08" db="EMBL/GenBank/DDBJ databases">
        <title>Deep-cultivation of Planctomycetes and their phenomic and genomic characterization uncovers novel biology.</title>
        <authorList>
            <person name="Wiegand S."/>
            <person name="Jogler M."/>
            <person name="Boedeker C."/>
            <person name="Pinto D."/>
            <person name="Vollmers J."/>
            <person name="Rivas-Marin E."/>
            <person name="Kohn T."/>
            <person name="Peeters S.H."/>
            <person name="Heuer A."/>
            <person name="Rast P."/>
            <person name="Oberbeckmann S."/>
            <person name="Bunk B."/>
            <person name="Jeske O."/>
            <person name="Meyerdierks A."/>
            <person name="Storesund J.E."/>
            <person name="Kallscheuer N."/>
            <person name="Luecker S."/>
            <person name="Lage O.M."/>
            <person name="Pohl T."/>
            <person name="Merkel B.J."/>
            <person name="Hornburger P."/>
            <person name="Mueller R.-W."/>
            <person name="Bruemmer F."/>
            <person name="Labrenz M."/>
            <person name="Spormann A.M."/>
            <person name="Op Den Camp H."/>
            <person name="Overmann J."/>
            <person name="Amann R."/>
            <person name="Jetten M.S.M."/>
            <person name="Mascher T."/>
            <person name="Medema M.H."/>
            <person name="Devos D.P."/>
            <person name="Kaster A.-K."/>
            <person name="Ovreas L."/>
            <person name="Rohde M."/>
            <person name="Galperin M.Y."/>
            <person name="Jogler C."/>
        </authorList>
    </citation>
    <scope>NUCLEOTIDE SEQUENCE [LARGE SCALE GENOMIC DNA]</scope>
    <source>
        <strain evidence="5 9">LF1</strain>
    </source>
</reference>
<dbReference type="Proteomes" id="UP000322699">
    <property type="component" value="Unassembled WGS sequence"/>
</dbReference>
<protein>
    <submittedName>
        <fullName evidence="5">Uncharacterized protein</fullName>
    </submittedName>
</protein>
<sequence length="72" mass="8475">MTKKLDEYLSPPHKVLALLKTGHERLRQKYTALRVKLRTTENQVRAVTKSRDSWRVRAETAESELKLLKKND</sequence>
<accession>A0A5B1CKY9</accession>
<organism evidence="5 9">
    <name type="scientific">Rubripirellula obstinata</name>
    <dbReference type="NCBI Taxonomy" id="406547"/>
    <lineage>
        <taxon>Bacteria</taxon>
        <taxon>Pseudomonadati</taxon>
        <taxon>Planctomycetota</taxon>
        <taxon>Planctomycetia</taxon>
        <taxon>Pirellulales</taxon>
        <taxon>Pirellulaceae</taxon>
        <taxon>Rubripirellula</taxon>
    </lineage>
</organism>